<organism evidence="1 2">
    <name type="scientific">Methanohalophilus portucalensis FDF-1</name>
    <dbReference type="NCBI Taxonomy" id="523843"/>
    <lineage>
        <taxon>Archaea</taxon>
        <taxon>Methanobacteriati</taxon>
        <taxon>Methanobacteriota</taxon>
        <taxon>Stenosarchaea group</taxon>
        <taxon>Methanomicrobia</taxon>
        <taxon>Methanosarcinales</taxon>
        <taxon>Methanosarcinaceae</taxon>
        <taxon>Methanohalophilus</taxon>
    </lineage>
</organism>
<protein>
    <submittedName>
        <fullName evidence="1">Uncharacterized protein</fullName>
    </submittedName>
</protein>
<evidence type="ECO:0000313" key="1">
    <source>
        <dbReference type="EMBL" id="OJH49607.1"/>
    </source>
</evidence>
<proteinExistence type="predicted"/>
<accession>A0A1L9C526</accession>
<dbReference type="EMBL" id="JWTK01000002">
    <property type="protein sequence ID" value="OJH49607.1"/>
    <property type="molecule type" value="Genomic_DNA"/>
</dbReference>
<gene>
    <name evidence="1" type="ORF">MPF_0395</name>
</gene>
<evidence type="ECO:0000313" key="2">
    <source>
        <dbReference type="Proteomes" id="UP000185713"/>
    </source>
</evidence>
<dbReference type="AlphaFoldDB" id="A0A1L9C526"/>
<comment type="caution">
    <text evidence="1">The sequence shown here is derived from an EMBL/GenBank/DDBJ whole genome shotgun (WGS) entry which is preliminary data.</text>
</comment>
<sequence>MRDSVRNLYGICSYLAELRKLYVSLCSSEHIATCYGNKTLSS</sequence>
<reference evidence="1 2" key="1">
    <citation type="submission" date="2014-12" db="EMBL/GenBank/DDBJ databases">
        <title>The genome sequence of Methanohalophilus portucalensis strain FDF1.</title>
        <authorList>
            <person name="Lai M.-C."/>
            <person name="Lai S.-J."/>
        </authorList>
    </citation>
    <scope>NUCLEOTIDE SEQUENCE [LARGE SCALE GENOMIC DNA]</scope>
    <source>
        <strain evidence="1 2">FDF-1</strain>
    </source>
</reference>
<name>A0A1L9C526_9EURY</name>
<dbReference type="Proteomes" id="UP000185713">
    <property type="component" value="Unassembled WGS sequence"/>
</dbReference>